<reference evidence="5 6" key="1">
    <citation type="submission" date="2023-02" db="EMBL/GenBank/DDBJ databases">
        <title>Streptomyces sp. SCA4-21 with antifungal activity against Fusarium oxysporum f. sp. cubense, Streptomyces sp. SCA2-17 with antifungal activity against Fusarium oxysporum f. sp. cubense.</title>
        <authorList>
            <person name="Qi D."/>
        </authorList>
    </citation>
    <scope>NUCLEOTIDE SEQUENCE [LARGE SCALE GENOMIC DNA]</scope>
    <source>
        <strain evidence="5 6">SCA4-21</strain>
    </source>
</reference>
<dbReference type="InterPro" id="IPR000792">
    <property type="entry name" value="Tscrpt_reg_LuxR_C"/>
</dbReference>
<dbReference type="Gene3D" id="1.10.10.10">
    <property type="entry name" value="Winged helix-like DNA-binding domain superfamily/Winged helix DNA-binding domain"/>
    <property type="match status" value="1"/>
</dbReference>
<dbReference type="PROSITE" id="PS50043">
    <property type="entry name" value="HTH_LUXR_2"/>
    <property type="match status" value="1"/>
</dbReference>
<evidence type="ECO:0000313" key="5">
    <source>
        <dbReference type="EMBL" id="WNF01227.1"/>
    </source>
</evidence>
<dbReference type="InterPro" id="IPR027417">
    <property type="entry name" value="P-loop_NTPase"/>
</dbReference>
<dbReference type="SUPFAM" id="SSF46894">
    <property type="entry name" value="C-terminal effector domain of the bipartite response regulators"/>
    <property type="match status" value="1"/>
</dbReference>
<dbReference type="SMART" id="SM00421">
    <property type="entry name" value="HTH_LUXR"/>
    <property type="match status" value="1"/>
</dbReference>
<evidence type="ECO:0000256" key="1">
    <source>
        <dbReference type="ARBA" id="ARBA00022741"/>
    </source>
</evidence>
<name>A0ABY9V8I2_9ACTN</name>
<keyword evidence="1" id="KW-0547">Nucleotide-binding</keyword>
<dbReference type="InterPro" id="IPR041664">
    <property type="entry name" value="AAA_16"/>
</dbReference>
<evidence type="ECO:0000256" key="3">
    <source>
        <dbReference type="SAM" id="MobiDB-lite"/>
    </source>
</evidence>
<dbReference type="SUPFAM" id="SSF52540">
    <property type="entry name" value="P-loop containing nucleoside triphosphate hydrolases"/>
    <property type="match status" value="1"/>
</dbReference>
<dbReference type="Pfam" id="PF13191">
    <property type="entry name" value="AAA_16"/>
    <property type="match status" value="1"/>
</dbReference>
<dbReference type="PANTHER" id="PTHR16305">
    <property type="entry name" value="TESTICULAR SOLUBLE ADENYLYL CYCLASE"/>
    <property type="match status" value="1"/>
</dbReference>
<evidence type="ECO:0000313" key="6">
    <source>
        <dbReference type="Proteomes" id="UP001305606"/>
    </source>
</evidence>
<dbReference type="InterPro" id="IPR016032">
    <property type="entry name" value="Sig_transdc_resp-reg_C-effctor"/>
</dbReference>
<evidence type="ECO:0000259" key="4">
    <source>
        <dbReference type="PROSITE" id="PS50043"/>
    </source>
</evidence>
<dbReference type="Proteomes" id="UP001305606">
    <property type="component" value="Chromosome"/>
</dbReference>
<keyword evidence="6" id="KW-1185">Reference proteome</keyword>
<proteinExistence type="predicted"/>
<accession>A0ABY9V8I2</accession>
<feature type="region of interest" description="Disordered" evidence="3">
    <location>
        <begin position="98"/>
        <end position="117"/>
    </location>
</feature>
<gene>
    <name evidence="5" type="ORF">PS467_40740</name>
</gene>
<dbReference type="PANTHER" id="PTHR16305:SF35">
    <property type="entry name" value="TRANSCRIPTIONAL ACTIVATOR DOMAIN"/>
    <property type="match status" value="1"/>
</dbReference>
<dbReference type="RefSeq" id="WP_311039549.1">
    <property type="nucleotide sequence ID" value="NZ_CP117522.1"/>
</dbReference>
<keyword evidence="2" id="KW-0067">ATP-binding</keyword>
<organism evidence="5 6">
    <name type="scientific">Streptomyces luomodiensis</name>
    <dbReference type="NCBI Taxonomy" id="3026192"/>
    <lineage>
        <taxon>Bacteria</taxon>
        <taxon>Bacillati</taxon>
        <taxon>Actinomycetota</taxon>
        <taxon>Actinomycetes</taxon>
        <taxon>Kitasatosporales</taxon>
        <taxon>Streptomycetaceae</taxon>
        <taxon>Streptomyces</taxon>
    </lineage>
</organism>
<dbReference type="EMBL" id="CP117522">
    <property type="protein sequence ID" value="WNF01227.1"/>
    <property type="molecule type" value="Genomic_DNA"/>
</dbReference>
<evidence type="ECO:0000256" key="2">
    <source>
        <dbReference type="ARBA" id="ARBA00022840"/>
    </source>
</evidence>
<sequence>MSGHAVVGREDTVREIVNGAAGAAGAADDAGRGPAVLTVLAGPAGTGRTAVLGEVACEAARRGQTTLTLSLSRHGRTVPLHAAARLAAALTRLPVAVRRQAPARRGPDREAPAGSTGIEQVTAELARLLLARPGLLLLVDDAQWLDASSRQVLEQLVHRLNRSTAHWVCAVRSPVAAHLPPALRRLVAEGAARVVTLPPLPRQVADRLAADLLQARPDRALANRLRRDSRGVPAALHAAIDGYAAAGALKVADGRAHLLGHAGPAPLPPGHPLLARFRLLPEPVWTVAKAAAVLHPLHELLPRLAAVALGLDAGETVRALETLVEEGILRTAGRGWRFAVPYWAEALAGALGPYERRELARAAVTALWSGEAGPVSDDYRAEQLMRCRPLGEPGRIGGELLALGTAAMLRTPGPAARWLAAAVESAAGARQRAVALAEHANAGCLAADHAAAAHSADQLLRLRAGQLPPGAALDAQLVRVTALWGLRDVAAVRRIAAGEQQAGHDAASRAVGRAIALCLLGRWDEAYRRLAGARGSWAGDAAAAAVGELLLSCAGAVTGRPGRLRQLLEAPGAEWAARCPELWARVRVGTLLVCQETEGSERVLAAARLSAERLSGVDRGLLAWQRGRWDEALYHARTGTGSEAASGALQHAVAQILLGRGRPAAARAALDAARAEPATSGHLLDAMDAEIAWTLGDPERAEAHVADGLAHAAEDAVVTGTADLWLIRVWLAVSRGDPAGAREGLAGVERAAALLGTVHGELTALLARVAVHRDPVVADRAVALARTLGQPRALARTLSVVAATGCGATSLLSEAYELYGGLDALLYRYRLRRLMREHDVPVPHRAAAVSENERLLATLIAEGSTNRQLATVLQTSEKSVEGVLTRLFARTGYRSRVDVATAILTGEYPAGAGR</sequence>
<feature type="domain" description="HTH luxR-type" evidence="4">
    <location>
        <begin position="842"/>
        <end position="906"/>
    </location>
</feature>
<dbReference type="InterPro" id="IPR036388">
    <property type="entry name" value="WH-like_DNA-bd_sf"/>
</dbReference>
<protein>
    <submittedName>
        <fullName evidence="5">AAA family ATPase</fullName>
    </submittedName>
</protein>